<evidence type="ECO:0000256" key="4">
    <source>
        <dbReference type="ARBA" id="ARBA00022696"/>
    </source>
</evidence>
<comment type="subcellular location">
    <subcellularLocation>
        <location evidence="1 10">Secreted</location>
    </subcellularLocation>
</comment>
<dbReference type="InterPro" id="IPR029856">
    <property type="entry name" value="AMBP"/>
</dbReference>
<dbReference type="FunFam" id="4.10.410.10:FF:000011">
    <property type="entry name" value="Tissue factor pathway inhibitor"/>
    <property type="match status" value="2"/>
</dbReference>
<dbReference type="PRINTS" id="PR00759">
    <property type="entry name" value="BASICPTASE"/>
</dbReference>
<keyword evidence="2" id="KW-0964">Secreted</keyword>
<dbReference type="Proteomes" id="UP000515150">
    <property type="component" value="Chromosome 11"/>
</dbReference>
<accession>A0A6P7P0C9</accession>
<evidence type="ECO:0000313" key="14">
    <source>
        <dbReference type="RefSeq" id="XP_029023149.1"/>
    </source>
</evidence>
<evidence type="ECO:0000259" key="12">
    <source>
        <dbReference type="PROSITE" id="PS50279"/>
    </source>
</evidence>
<evidence type="ECO:0000256" key="3">
    <source>
        <dbReference type="ARBA" id="ARBA00022690"/>
    </source>
</evidence>
<gene>
    <name evidence="14" type="primary">tfpi2</name>
</gene>
<dbReference type="Pfam" id="PF00014">
    <property type="entry name" value="Kunitz_BPTI"/>
    <property type="match status" value="3"/>
</dbReference>
<dbReference type="AlphaFoldDB" id="A0A6P7P0C9"/>
<dbReference type="InterPro" id="IPR002223">
    <property type="entry name" value="Kunitz_BPTI"/>
</dbReference>
<evidence type="ECO:0000256" key="2">
    <source>
        <dbReference type="ARBA" id="ARBA00022525"/>
    </source>
</evidence>
<proteinExistence type="predicted"/>
<keyword evidence="7 10" id="KW-0094">Blood coagulation</keyword>
<sequence>MDLCTFALFAACASLYAVSALPPQGACLLPVEEGPCRAHIERYYYNTMSQKCEVFYYGGCQGNANNFMGYHECQKTCFRIPKVPQMCRFPKEEGPCRGLFSRYFFNMTTMQCEPFEYGGCMGNRNRFQSRTTCTDYCGPRKTVPVLCQGPLDKGKCSASIPRFYYNAATGACEEFAYTGCGGSSNNFVSQQTCTDVCARGERRPAGRGTELRTRRSRHNAATSSRA</sequence>
<feature type="compositionally biased region" description="Basic and acidic residues" evidence="11">
    <location>
        <begin position="204"/>
        <end position="213"/>
    </location>
</feature>
<dbReference type="KEGG" id="bspl:114865835"/>
<protein>
    <recommendedName>
        <fullName evidence="10">Tissue factor pathway inhibitor</fullName>
    </recommendedName>
</protein>
<dbReference type="FunCoup" id="A0A6P7P0C9">
    <property type="interactions" value="321"/>
</dbReference>
<dbReference type="CTD" id="7980"/>
<dbReference type="SUPFAM" id="SSF57362">
    <property type="entry name" value="BPTI-like"/>
    <property type="match status" value="3"/>
</dbReference>
<dbReference type="PANTHER" id="PTHR46676">
    <property type="entry name" value="PROTEIN AMBP"/>
    <property type="match status" value="1"/>
</dbReference>
<evidence type="ECO:0000256" key="11">
    <source>
        <dbReference type="SAM" id="MobiDB-lite"/>
    </source>
</evidence>
<evidence type="ECO:0000256" key="10">
    <source>
        <dbReference type="PIRNR" id="PIRNR001620"/>
    </source>
</evidence>
<feature type="domain" description="BPTI/Kunitz inhibitor" evidence="12">
    <location>
        <begin position="27"/>
        <end position="77"/>
    </location>
</feature>
<dbReference type="PIRSF" id="PIRSF001620">
    <property type="entry name" value="TFPI"/>
    <property type="match status" value="1"/>
</dbReference>
<evidence type="ECO:0000256" key="8">
    <source>
        <dbReference type="ARBA" id="ARBA00023157"/>
    </source>
</evidence>
<dbReference type="GO" id="GO:0005576">
    <property type="term" value="C:extracellular region"/>
    <property type="evidence" value="ECO:0007669"/>
    <property type="project" value="UniProtKB-SubCell"/>
</dbReference>
<keyword evidence="5" id="KW-0677">Repeat</keyword>
<evidence type="ECO:0000313" key="13">
    <source>
        <dbReference type="Proteomes" id="UP000515150"/>
    </source>
</evidence>
<keyword evidence="9" id="KW-0325">Glycoprotein</keyword>
<organism evidence="13 14">
    <name type="scientific">Betta splendens</name>
    <name type="common">Siamese fighting fish</name>
    <dbReference type="NCBI Taxonomy" id="158456"/>
    <lineage>
        <taxon>Eukaryota</taxon>
        <taxon>Metazoa</taxon>
        <taxon>Chordata</taxon>
        <taxon>Craniata</taxon>
        <taxon>Vertebrata</taxon>
        <taxon>Euteleostomi</taxon>
        <taxon>Actinopterygii</taxon>
        <taxon>Neopterygii</taxon>
        <taxon>Teleostei</taxon>
        <taxon>Neoteleostei</taxon>
        <taxon>Acanthomorphata</taxon>
        <taxon>Anabantaria</taxon>
        <taxon>Anabantiformes</taxon>
        <taxon>Anabantoidei</taxon>
        <taxon>Osphronemidae</taxon>
        <taxon>Betta</taxon>
    </lineage>
</organism>
<dbReference type="Gene3D" id="4.10.410.10">
    <property type="entry name" value="Pancreatic trypsin inhibitor Kunitz domain"/>
    <property type="match status" value="3"/>
</dbReference>
<dbReference type="PANTHER" id="PTHR46676:SF1">
    <property type="entry name" value="PROTEIN AMBP"/>
    <property type="match status" value="1"/>
</dbReference>
<reference evidence="14" key="1">
    <citation type="submission" date="2025-08" db="UniProtKB">
        <authorList>
            <consortium name="RefSeq"/>
        </authorList>
    </citation>
    <scope>IDENTIFICATION</scope>
</reference>
<feature type="signal peptide" evidence="10">
    <location>
        <begin position="1"/>
        <end position="20"/>
    </location>
</feature>
<dbReference type="GO" id="GO:0007596">
    <property type="term" value="P:blood coagulation"/>
    <property type="evidence" value="ECO:0007669"/>
    <property type="project" value="UniProtKB-UniRule"/>
</dbReference>
<evidence type="ECO:0000256" key="1">
    <source>
        <dbReference type="ARBA" id="ARBA00004613"/>
    </source>
</evidence>
<feature type="domain" description="BPTI/Kunitz inhibitor" evidence="12">
    <location>
        <begin position="87"/>
        <end position="137"/>
    </location>
</feature>
<keyword evidence="6 10" id="KW-0722">Serine protease inhibitor</keyword>
<dbReference type="GO" id="GO:0004867">
    <property type="term" value="F:serine-type endopeptidase inhibitor activity"/>
    <property type="evidence" value="ECO:0007669"/>
    <property type="project" value="UniProtKB-UniRule"/>
</dbReference>
<evidence type="ECO:0000256" key="9">
    <source>
        <dbReference type="ARBA" id="ARBA00023180"/>
    </source>
</evidence>
<name>A0A6P7P0C9_BETSP</name>
<keyword evidence="3 10" id="KW-0646">Protease inhibitor</keyword>
<evidence type="ECO:0000256" key="7">
    <source>
        <dbReference type="ARBA" id="ARBA00023084"/>
    </source>
</evidence>
<dbReference type="PROSITE" id="PS00280">
    <property type="entry name" value="BPTI_KUNITZ_1"/>
    <property type="match status" value="2"/>
</dbReference>
<dbReference type="OrthoDB" id="5950222at2759"/>
<dbReference type="InParanoid" id="A0A6P7P0C9"/>
<dbReference type="InterPro" id="IPR036880">
    <property type="entry name" value="Kunitz_BPTI_sf"/>
</dbReference>
<keyword evidence="10" id="KW-0732">Signal</keyword>
<keyword evidence="8" id="KW-1015">Disulfide bond</keyword>
<dbReference type="GeneID" id="114865835"/>
<feature type="chain" id="PRO_5028557334" description="Tissue factor pathway inhibitor" evidence="10">
    <location>
        <begin position="21"/>
        <end position="226"/>
    </location>
</feature>
<keyword evidence="4 10" id="KW-0356">Hemostasis</keyword>
<dbReference type="SMART" id="SM00131">
    <property type="entry name" value="KU"/>
    <property type="match status" value="3"/>
</dbReference>
<evidence type="ECO:0000256" key="5">
    <source>
        <dbReference type="ARBA" id="ARBA00022737"/>
    </source>
</evidence>
<evidence type="ECO:0000256" key="6">
    <source>
        <dbReference type="ARBA" id="ARBA00022900"/>
    </source>
</evidence>
<dbReference type="InterPro" id="IPR008296">
    <property type="entry name" value="TFPI-like"/>
</dbReference>
<dbReference type="InterPro" id="IPR020901">
    <property type="entry name" value="Prtase_inh_Kunz-CS"/>
</dbReference>
<dbReference type="PROSITE" id="PS50279">
    <property type="entry name" value="BPTI_KUNITZ_2"/>
    <property type="match status" value="3"/>
</dbReference>
<feature type="region of interest" description="Disordered" evidence="11">
    <location>
        <begin position="204"/>
        <end position="226"/>
    </location>
</feature>
<feature type="domain" description="BPTI/Kunitz inhibitor" evidence="12">
    <location>
        <begin position="147"/>
        <end position="197"/>
    </location>
</feature>
<keyword evidence="13" id="KW-1185">Reference proteome</keyword>
<dbReference type="RefSeq" id="XP_029023149.1">
    <property type="nucleotide sequence ID" value="XM_029167316.3"/>
</dbReference>